<keyword evidence="1" id="KW-0732">Signal</keyword>
<dbReference type="Gene3D" id="2.120.10.30">
    <property type="entry name" value="TolB, C-terminal domain"/>
    <property type="match status" value="1"/>
</dbReference>
<name>A0A084AHB4_STACB</name>
<evidence type="ECO:0000313" key="3">
    <source>
        <dbReference type="EMBL" id="KEY64693.1"/>
    </source>
</evidence>
<dbReference type="PANTHER" id="PTHR42060">
    <property type="entry name" value="NHL REPEAT-CONTAINING PROTEIN-RELATED"/>
    <property type="match status" value="1"/>
</dbReference>
<dbReference type="Proteomes" id="UP000028045">
    <property type="component" value="Unassembled WGS sequence"/>
</dbReference>
<sequence>MLLLNSAALVAGLVGLVQPTVAAADPTQPTVRQLYELPNVFIENIAVRANGDLLLPTFDQGRIYTANPSNETSPPEVLTQVDGSTALLGIVEVSTDVFVISGGIFDPDLFAMEPGSMRLTLLKFNNCGNTSHSTPAVQTVAEVPDAGVLNGITALPSKKHVILGADSTSGNIWRVDTLTGHADIAFYDEELAVGPSGAFNLGVNGLKARGNYLYFTNTSKNRYGRVQIDEDGNKIAEAEIIADWGTSTSSGPDDFALDSEGNAYTAHWPGSLIKVTPEGEQTIIVNDVLVNPTSAVFSRDGKIIYMATSGRSTEPIVGGQVVEVRL</sequence>
<dbReference type="AlphaFoldDB" id="A0A084AHB4"/>
<protein>
    <recommendedName>
        <fullName evidence="2">SMP-30/Gluconolactonase/LRE-like region domain-containing protein</fullName>
    </recommendedName>
</protein>
<dbReference type="HOGENOM" id="CLU_052989_0_1_1"/>
<gene>
    <name evidence="3" type="ORF">S7711_02892</name>
</gene>
<dbReference type="SUPFAM" id="SSF63829">
    <property type="entry name" value="Calcium-dependent phosphotriesterase"/>
    <property type="match status" value="1"/>
</dbReference>
<dbReference type="EMBL" id="KL648731">
    <property type="protein sequence ID" value="KEY64693.1"/>
    <property type="molecule type" value="Genomic_DNA"/>
</dbReference>
<keyword evidence="4" id="KW-1185">Reference proteome</keyword>
<evidence type="ECO:0000256" key="1">
    <source>
        <dbReference type="SAM" id="SignalP"/>
    </source>
</evidence>
<feature type="chain" id="PRO_5001770789" description="SMP-30/Gluconolactonase/LRE-like region domain-containing protein" evidence="1">
    <location>
        <begin position="25"/>
        <end position="326"/>
    </location>
</feature>
<dbReference type="OrthoDB" id="5233393at2759"/>
<dbReference type="Pfam" id="PF08450">
    <property type="entry name" value="SGL"/>
    <property type="match status" value="1"/>
</dbReference>
<dbReference type="InterPro" id="IPR011042">
    <property type="entry name" value="6-blade_b-propeller_TolB-like"/>
</dbReference>
<dbReference type="PANTHER" id="PTHR42060:SF1">
    <property type="entry name" value="NHL REPEAT-CONTAINING PROTEIN"/>
    <property type="match status" value="1"/>
</dbReference>
<feature type="signal peptide" evidence="1">
    <location>
        <begin position="1"/>
        <end position="24"/>
    </location>
</feature>
<evidence type="ECO:0000259" key="2">
    <source>
        <dbReference type="Pfam" id="PF08450"/>
    </source>
</evidence>
<organism evidence="3 4">
    <name type="scientific">Stachybotrys chartarum (strain CBS 109288 / IBT 7711)</name>
    <name type="common">Toxic black mold</name>
    <name type="synonym">Stilbospora chartarum</name>
    <dbReference type="NCBI Taxonomy" id="1280523"/>
    <lineage>
        <taxon>Eukaryota</taxon>
        <taxon>Fungi</taxon>
        <taxon>Dikarya</taxon>
        <taxon>Ascomycota</taxon>
        <taxon>Pezizomycotina</taxon>
        <taxon>Sordariomycetes</taxon>
        <taxon>Hypocreomycetidae</taxon>
        <taxon>Hypocreales</taxon>
        <taxon>Stachybotryaceae</taxon>
        <taxon>Stachybotrys</taxon>
    </lineage>
</organism>
<dbReference type="InterPro" id="IPR013658">
    <property type="entry name" value="SGL"/>
</dbReference>
<evidence type="ECO:0000313" key="4">
    <source>
        <dbReference type="Proteomes" id="UP000028045"/>
    </source>
</evidence>
<accession>A0A084AHB4</accession>
<proteinExistence type="predicted"/>
<dbReference type="InterPro" id="IPR052998">
    <property type="entry name" value="Hetero-Diels-Alderase-like"/>
</dbReference>
<reference evidence="3 4" key="1">
    <citation type="journal article" date="2014" name="BMC Genomics">
        <title>Comparative genome sequencing reveals chemotype-specific gene clusters in the toxigenic black mold Stachybotrys.</title>
        <authorList>
            <person name="Semeiks J."/>
            <person name="Borek D."/>
            <person name="Otwinowski Z."/>
            <person name="Grishin N.V."/>
        </authorList>
    </citation>
    <scope>NUCLEOTIDE SEQUENCE [LARGE SCALE GENOMIC DNA]</scope>
    <source>
        <strain evidence="4">CBS 109288 / IBT 7711</strain>
    </source>
</reference>
<feature type="domain" description="SMP-30/Gluconolactonase/LRE-like region" evidence="2">
    <location>
        <begin position="207"/>
        <end position="309"/>
    </location>
</feature>